<dbReference type="CDD" id="cd00430">
    <property type="entry name" value="PLPDE_III_AR"/>
    <property type="match status" value="1"/>
</dbReference>
<dbReference type="UniPathway" id="UPA00042">
    <property type="reaction ID" value="UER00497"/>
</dbReference>
<evidence type="ECO:0000256" key="7">
    <source>
        <dbReference type="PIRSR" id="PIRSR600821-52"/>
    </source>
</evidence>
<comment type="cofactor">
    <cofactor evidence="2 5 6">
        <name>pyridoxal 5'-phosphate</name>
        <dbReference type="ChEBI" id="CHEBI:597326"/>
    </cofactor>
</comment>
<dbReference type="GO" id="GO:0008784">
    <property type="term" value="F:alanine racemase activity"/>
    <property type="evidence" value="ECO:0007669"/>
    <property type="project" value="UniProtKB-UniRule"/>
</dbReference>
<dbReference type="InterPro" id="IPR029066">
    <property type="entry name" value="PLP-binding_barrel"/>
</dbReference>
<reference evidence="9 10" key="1">
    <citation type="submission" date="2016-10" db="EMBL/GenBank/DDBJ databases">
        <authorList>
            <person name="de Groot N.N."/>
        </authorList>
    </citation>
    <scope>NUCLEOTIDE SEQUENCE [LARGE SCALE GENOMIC DNA]</scope>
    <source>
        <strain evidence="10">E92,LMG 26720,CCM 7988</strain>
    </source>
</reference>
<dbReference type="GO" id="GO:0030170">
    <property type="term" value="F:pyridoxal phosphate binding"/>
    <property type="evidence" value="ECO:0007669"/>
    <property type="project" value="UniProtKB-UniRule"/>
</dbReference>
<evidence type="ECO:0000313" key="10">
    <source>
        <dbReference type="Proteomes" id="UP000199306"/>
    </source>
</evidence>
<feature type="binding site" evidence="5 7">
    <location>
        <position position="766"/>
    </location>
    <ligand>
        <name>substrate</name>
    </ligand>
</feature>
<feature type="active site" description="Proton acceptor; specific for D-alanine" evidence="5">
    <location>
        <position position="492"/>
    </location>
</feature>
<dbReference type="Gene3D" id="3.40.1190.10">
    <property type="entry name" value="Mur-like, catalytic domain"/>
    <property type="match status" value="1"/>
</dbReference>
<dbReference type="InterPro" id="IPR036565">
    <property type="entry name" value="Mur-like_cat_sf"/>
</dbReference>
<dbReference type="Gene3D" id="3.20.20.10">
    <property type="entry name" value="Alanine racemase"/>
    <property type="match status" value="1"/>
</dbReference>
<dbReference type="NCBIfam" id="NF008897">
    <property type="entry name" value="PRK11930.1"/>
    <property type="match status" value="1"/>
</dbReference>
<dbReference type="InterPro" id="IPR035911">
    <property type="entry name" value="MurE/MurF_N"/>
</dbReference>
<keyword evidence="10" id="KW-1185">Reference proteome</keyword>
<dbReference type="InterPro" id="IPR011079">
    <property type="entry name" value="Ala_racemase_C"/>
</dbReference>
<evidence type="ECO:0000256" key="5">
    <source>
        <dbReference type="HAMAP-Rule" id="MF_01201"/>
    </source>
</evidence>
<organism evidence="9 10">
    <name type="scientific">Pseudarcicella hirudinis</name>
    <dbReference type="NCBI Taxonomy" id="1079859"/>
    <lineage>
        <taxon>Bacteria</taxon>
        <taxon>Pseudomonadati</taxon>
        <taxon>Bacteroidota</taxon>
        <taxon>Cytophagia</taxon>
        <taxon>Cytophagales</taxon>
        <taxon>Flectobacillaceae</taxon>
        <taxon>Pseudarcicella</taxon>
    </lineage>
</organism>
<dbReference type="SUPFAM" id="SSF53244">
    <property type="entry name" value="MurD-like peptide ligases, peptide-binding domain"/>
    <property type="match status" value="1"/>
</dbReference>
<dbReference type="GO" id="GO:0005524">
    <property type="term" value="F:ATP binding"/>
    <property type="evidence" value="ECO:0007669"/>
    <property type="project" value="InterPro"/>
</dbReference>
<dbReference type="SUPFAM" id="SSF53623">
    <property type="entry name" value="MurD-like peptide ligases, catalytic domain"/>
    <property type="match status" value="1"/>
</dbReference>
<dbReference type="InterPro" id="IPR000821">
    <property type="entry name" value="Ala_racemase"/>
</dbReference>
<dbReference type="Gene3D" id="3.90.190.20">
    <property type="entry name" value="Mur ligase, C-terminal domain"/>
    <property type="match status" value="1"/>
</dbReference>
<sequence>MIFLTEPIETSAQYLLNDSRQLTSPQRSIFFAIKGPHHDGHQFIEALYRKGVRQFVIETKACNDSLIKELSKMKDCSIWQVENSILALQNVALNHRKKYNIPVIGITGSNGKTIVKEWLSTLLANKFKIVKSPKSYNSQIGVPLSVWQMNDSHTLGIFEAGISRPDEMENLEKVIKPTLGIFTNIGSAHNEFFPNSVAKIREKAKLFANSDALIYCADYVEMDEFIKQEFIHENQRCKLLDWSRVLSSGIRVDWQIEEDGTSIQVIGDKELGTEVWESERYKTHFKDEASLENITHCIISMLHLGYDFYEIQSRLHSLRPVSMRLELKEGINDCYLIDDTYNNDLAGLTIALNFLGQQTQRQKKVLILSDLLETGITERNLYQQISQLIIEKNIEQVIGIGEVISRNKDLFPNALFFRNTPEFLESREISQFHNALILIKGARRFGFEQIVHKLVQKTHGTVLEINLDAMTNNLNYYRDKIGQDTKIMVMVKAFAYGSGSLEVANLLQFHGVDYLAVAYADEGIHLRQNGIYIPIMVMNPSPADFEKIVTNNLEPEIYSLRILKAFSEFIDHQNRVAKIHIKLDTGMHRLGFEKKDIPELIETLRSNPNIWISTIFSHLVGADEEQFDDFTRSQIRLFNEMADPISAGIGYSPTRHLANSAGIARFPEARQDMVRLGIGLYGVAVTPHDQINLQTVGTLKTFISQIKTIPVGETVGYGRRGKVERETKIATIAIGYADGFDRGFSRGVGEVLVNGVRCPVIGNICMDMTMIDITETQAQEGDEVIIFGKDLTIMELAEKIQTISYEILTNVSGRVKRVFYQI</sequence>
<dbReference type="InterPro" id="IPR036615">
    <property type="entry name" value="Mur_ligase_C_dom_sf"/>
</dbReference>
<dbReference type="InterPro" id="IPR009006">
    <property type="entry name" value="Ala_racemase/Decarboxylase_C"/>
</dbReference>
<dbReference type="SUPFAM" id="SSF63418">
    <property type="entry name" value="MurE/MurF N-terminal domain"/>
    <property type="match status" value="1"/>
</dbReference>
<dbReference type="EMBL" id="FOXH01000004">
    <property type="protein sequence ID" value="SFP64505.1"/>
    <property type="molecule type" value="Genomic_DNA"/>
</dbReference>
<comment type="catalytic activity">
    <reaction evidence="1 5">
        <text>L-alanine = D-alanine</text>
        <dbReference type="Rhea" id="RHEA:20249"/>
        <dbReference type="ChEBI" id="CHEBI:57416"/>
        <dbReference type="ChEBI" id="CHEBI:57972"/>
        <dbReference type="EC" id="5.1.1.1"/>
    </reaction>
</comment>
<dbReference type="InterPro" id="IPR013221">
    <property type="entry name" value="Mur_ligase_cen"/>
</dbReference>
<dbReference type="SUPFAM" id="SSF51419">
    <property type="entry name" value="PLP-binding barrel"/>
    <property type="match status" value="1"/>
</dbReference>
<dbReference type="Gene3D" id="2.40.37.10">
    <property type="entry name" value="Lyase, Ornithine Decarboxylase, Chain A, domain 1"/>
    <property type="match status" value="1"/>
</dbReference>
<dbReference type="STRING" id="1079859.SAMN04515674_104353"/>
<dbReference type="GO" id="GO:0016881">
    <property type="term" value="F:acid-amino acid ligase activity"/>
    <property type="evidence" value="ECO:0007669"/>
    <property type="project" value="InterPro"/>
</dbReference>
<feature type="domain" description="Alanine racemase C-terminal" evidence="8">
    <location>
        <begin position="696"/>
        <end position="820"/>
    </location>
</feature>
<dbReference type="GO" id="GO:0005829">
    <property type="term" value="C:cytosol"/>
    <property type="evidence" value="ECO:0007669"/>
    <property type="project" value="TreeGrafter"/>
</dbReference>
<dbReference type="SUPFAM" id="SSF50621">
    <property type="entry name" value="Alanine racemase C-terminal domain-like"/>
    <property type="match status" value="1"/>
</dbReference>
<dbReference type="OrthoDB" id="9801978at2"/>
<dbReference type="PANTHER" id="PTHR30511">
    <property type="entry name" value="ALANINE RACEMASE"/>
    <property type="match status" value="1"/>
</dbReference>
<dbReference type="SMART" id="SM01005">
    <property type="entry name" value="Ala_racemase_C"/>
    <property type="match status" value="1"/>
</dbReference>
<feature type="binding site" evidence="5 7">
    <location>
        <position position="589"/>
    </location>
    <ligand>
        <name>substrate</name>
    </ligand>
</feature>
<dbReference type="HAMAP" id="MF_01201">
    <property type="entry name" value="Ala_racemase"/>
    <property type="match status" value="1"/>
</dbReference>
<dbReference type="FunFam" id="3.20.20.10:FF:000002">
    <property type="entry name" value="Alanine racemase"/>
    <property type="match status" value="1"/>
</dbReference>
<comment type="similarity">
    <text evidence="5">Belongs to the alanine racemase family.</text>
</comment>
<dbReference type="EC" id="5.1.1.1" evidence="5"/>
<dbReference type="Proteomes" id="UP000199306">
    <property type="component" value="Unassembled WGS sequence"/>
</dbReference>
<evidence type="ECO:0000256" key="2">
    <source>
        <dbReference type="ARBA" id="ARBA00001933"/>
    </source>
</evidence>
<dbReference type="Pfam" id="PF01168">
    <property type="entry name" value="Ala_racemase_N"/>
    <property type="match status" value="1"/>
</dbReference>
<evidence type="ECO:0000259" key="8">
    <source>
        <dbReference type="SMART" id="SM01005"/>
    </source>
</evidence>
<feature type="active site" description="Proton acceptor; specific for L-alanine" evidence="5">
    <location>
        <position position="717"/>
    </location>
</feature>
<keyword evidence="4 5" id="KW-0413">Isomerase</keyword>
<name>A0A1I5S1B7_9BACT</name>
<evidence type="ECO:0000256" key="3">
    <source>
        <dbReference type="ARBA" id="ARBA00022898"/>
    </source>
</evidence>
<dbReference type="GO" id="GO:0030632">
    <property type="term" value="P:D-alanine biosynthetic process"/>
    <property type="evidence" value="ECO:0007669"/>
    <property type="project" value="UniProtKB-UniRule"/>
</dbReference>
<proteinExistence type="inferred from homology"/>
<dbReference type="NCBIfam" id="TIGR00492">
    <property type="entry name" value="alr"/>
    <property type="match status" value="1"/>
</dbReference>
<protein>
    <recommendedName>
        <fullName evidence="5">Alanine racemase</fullName>
        <ecNumber evidence="5">5.1.1.1</ecNumber>
    </recommendedName>
</protein>
<dbReference type="Pfam" id="PF00842">
    <property type="entry name" value="Ala_racemase_C"/>
    <property type="match status" value="1"/>
</dbReference>
<evidence type="ECO:0000256" key="1">
    <source>
        <dbReference type="ARBA" id="ARBA00000316"/>
    </source>
</evidence>
<dbReference type="InterPro" id="IPR001608">
    <property type="entry name" value="Ala_racemase_N"/>
</dbReference>
<evidence type="ECO:0000256" key="4">
    <source>
        <dbReference type="ARBA" id="ARBA00023235"/>
    </source>
</evidence>
<gene>
    <name evidence="9" type="ORF">SAMN04515674_104353</name>
</gene>
<comment type="pathway">
    <text evidence="5">Amino-acid biosynthesis; D-alanine biosynthesis; D-alanine from L-alanine: step 1/1.</text>
</comment>
<dbReference type="PANTHER" id="PTHR30511:SF0">
    <property type="entry name" value="ALANINE RACEMASE, CATABOLIC-RELATED"/>
    <property type="match status" value="1"/>
</dbReference>
<comment type="function">
    <text evidence="5">Catalyzes the interconversion of L-alanine and D-alanine. May also act on other amino acids.</text>
</comment>
<keyword evidence="3 5" id="KW-0663">Pyridoxal phosphate</keyword>
<dbReference type="Pfam" id="PF08245">
    <property type="entry name" value="Mur_ligase_M"/>
    <property type="match status" value="1"/>
</dbReference>
<feature type="modified residue" description="N6-(pyridoxal phosphate)lysine" evidence="5 6">
    <location>
        <position position="492"/>
    </location>
</feature>
<accession>A0A1I5S1B7</accession>
<dbReference type="PRINTS" id="PR00992">
    <property type="entry name" value="ALARACEMASE"/>
</dbReference>
<dbReference type="RefSeq" id="WP_092016003.1">
    <property type="nucleotide sequence ID" value="NZ_FOXH01000004.1"/>
</dbReference>
<dbReference type="Gene3D" id="3.40.1390.10">
    <property type="entry name" value="MurE/MurF, N-terminal domain"/>
    <property type="match status" value="1"/>
</dbReference>
<dbReference type="AlphaFoldDB" id="A0A1I5S1B7"/>
<evidence type="ECO:0000313" key="9">
    <source>
        <dbReference type="EMBL" id="SFP64505.1"/>
    </source>
</evidence>
<evidence type="ECO:0000256" key="6">
    <source>
        <dbReference type="PIRSR" id="PIRSR600821-50"/>
    </source>
</evidence>